<evidence type="ECO:0000256" key="1">
    <source>
        <dbReference type="SAM" id="MobiDB-lite"/>
    </source>
</evidence>
<dbReference type="EMBL" id="MCGO01000068">
    <property type="protein sequence ID" value="ORY33232.1"/>
    <property type="molecule type" value="Genomic_DNA"/>
</dbReference>
<protein>
    <submittedName>
        <fullName evidence="3">Uncharacterized protein</fullName>
    </submittedName>
</protein>
<feature type="region of interest" description="Disordered" evidence="1">
    <location>
        <begin position="345"/>
        <end position="377"/>
    </location>
</feature>
<feature type="transmembrane region" description="Helical" evidence="2">
    <location>
        <begin position="217"/>
        <end position="238"/>
    </location>
</feature>
<proteinExistence type="predicted"/>
<comment type="caution">
    <text evidence="3">The sequence shown here is derived from an EMBL/GenBank/DDBJ whole genome shotgun (WGS) entry which is preliminary data.</text>
</comment>
<accession>A0A1Y2BEH7</accession>
<dbReference type="OrthoDB" id="2183464at2759"/>
<feature type="region of interest" description="Disordered" evidence="1">
    <location>
        <begin position="259"/>
        <end position="296"/>
    </location>
</feature>
<keyword evidence="4" id="KW-1185">Reference proteome</keyword>
<feature type="compositionally biased region" description="Pro residues" evidence="1">
    <location>
        <begin position="133"/>
        <end position="153"/>
    </location>
</feature>
<feature type="compositionally biased region" description="Polar residues" evidence="1">
    <location>
        <begin position="198"/>
        <end position="212"/>
    </location>
</feature>
<dbReference type="Proteomes" id="UP000193642">
    <property type="component" value="Unassembled WGS sequence"/>
</dbReference>
<feature type="region of interest" description="Disordered" evidence="1">
    <location>
        <begin position="191"/>
        <end position="212"/>
    </location>
</feature>
<feature type="region of interest" description="Disordered" evidence="1">
    <location>
        <begin position="117"/>
        <end position="170"/>
    </location>
</feature>
<keyword evidence="2" id="KW-0812">Transmembrane</keyword>
<reference evidence="3 4" key="1">
    <citation type="submission" date="2016-07" db="EMBL/GenBank/DDBJ databases">
        <title>Pervasive Adenine N6-methylation of Active Genes in Fungi.</title>
        <authorList>
            <consortium name="DOE Joint Genome Institute"/>
            <person name="Mondo S.J."/>
            <person name="Dannebaum R.O."/>
            <person name="Kuo R.C."/>
            <person name="Labutti K."/>
            <person name="Haridas S."/>
            <person name="Kuo A."/>
            <person name="Salamov A."/>
            <person name="Ahrendt S.R."/>
            <person name="Lipzen A."/>
            <person name="Sullivan W."/>
            <person name="Andreopoulos W.B."/>
            <person name="Clum A."/>
            <person name="Lindquist E."/>
            <person name="Daum C."/>
            <person name="Ramamoorthy G.K."/>
            <person name="Gryganskyi A."/>
            <person name="Culley D."/>
            <person name="Magnuson J.K."/>
            <person name="James T.Y."/>
            <person name="O'Malley M.A."/>
            <person name="Stajich J.E."/>
            <person name="Spatafora J.W."/>
            <person name="Visel A."/>
            <person name="Grigoriev I.V."/>
        </authorList>
    </citation>
    <scope>NUCLEOTIDE SEQUENCE [LARGE SCALE GENOMIC DNA]</scope>
    <source>
        <strain evidence="3 4">JEL800</strain>
    </source>
</reference>
<evidence type="ECO:0000313" key="3">
    <source>
        <dbReference type="EMBL" id="ORY33232.1"/>
    </source>
</evidence>
<keyword evidence="2" id="KW-0472">Membrane</keyword>
<dbReference type="AlphaFoldDB" id="A0A1Y2BEH7"/>
<name>A0A1Y2BEH7_9FUNG</name>
<organism evidence="3 4">
    <name type="scientific">Rhizoclosmatium globosum</name>
    <dbReference type="NCBI Taxonomy" id="329046"/>
    <lineage>
        <taxon>Eukaryota</taxon>
        <taxon>Fungi</taxon>
        <taxon>Fungi incertae sedis</taxon>
        <taxon>Chytridiomycota</taxon>
        <taxon>Chytridiomycota incertae sedis</taxon>
        <taxon>Chytridiomycetes</taxon>
        <taxon>Chytridiales</taxon>
        <taxon>Chytriomycetaceae</taxon>
        <taxon>Rhizoclosmatium</taxon>
    </lineage>
</organism>
<sequence length="377" mass="38703">MSKYLALQQASGGGAITATLYIDKTYVSSHSKETLSLYVNINNVGPLCNAKATVTQATGSCPSEMNLKSGTLCFSVSCTGDSAIIKSATNSGAFAWFSSCPTSNPYCSFNDSASSQSLQLLPPPAAPQNQATPDPPPVQQPDPASPVQPPDSAPVPALGDTSAPATANASPSAVLPVTTSIVTQSPKAQAIIAPNGGSPKTTLPDNASNPTVESSGAAIGGAVAGIIALFVALGIVYVRNNGSVSQLLPTLFQSKPDIEAPAPTSDFKTPGKRKPLPIPKMERTTDGKFAVPPTNGLSTTVQSATLPLMSTNVVIQKPASAKKPQNAIRTPRSRDRVYVAPAAVDDNALRSKAASPPKGLGAKRSARSLSPKVVKRY</sequence>
<gene>
    <name evidence="3" type="ORF">BCR33DRAFT_771216</name>
</gene>
<evidence type="ECO:0000313" key="4">
    <source>
        <dbReference type="Proteomes" id="UP000193642"/>
    </source>
</evidence>
<feature type="compositionally biased region" description="Low complexity" evidence="1">
    <location>
        <begin position="154"/>
        <end position="170"/>
    </location>
</feature>
<evidence type="ECO:0000256" key="2">
    <source>
        <dbReference type="SAM" id="Phobius"/>
    </source>
</evidence>
<keyword evidence="2" id="KW-1133">Transmembrane helix</keyword>